<dbReference type="PANTHER" id="PTHR47197">
    <property type="entry name" value="PROTEIN NIRF"/>
    <property type="match status" value="1"/>
</dbReference>
<reference evidence="1" key="1">
    <citation type="submission" date="2020-07" db="EMBL/GenBank/DDBJ databases">
        <title>Huge and variable diversity of episymbiotic CPR bacteria and DPANN archaea in groundwater ecosystems.</title>
        <authorList>
            <person name="He C.Y."/>
            <person name="Keren R."/>
            <person name="Whittaker M."/>
            <person name="Farag I.F."/>
            <person name="Doudna J."/>
            <person name="Cate J.H.D."/>
            <person name="Banfield J.F."/>
        </authorList>
    </citation>
    <scope>NUCLEOTIDE SEQUENCE</scope>
    <source>
        <strain evidence="1">NC_groundwater_580_Pr5_B-0.1um_64_19</strain>
    </source>
</reference>
<dbReference type="Gene3D" id="2.130.10.10">
    <property type="entry name" value="YVTN repeat-like/Quinoprotein amine dehydrogenase"/>
    <property type="match status" value="2"/>
</dbReference>
<dbReference type="InterPro" id="IPR011045">
    <property type="entry name" value="N2O_reductase_N"/>
</dbReference>
<evidence type="ECO:0000313" key="1">
    <source>
        <dbReference type="EMBL" id="MBI2678699.1"/>
    </source>
</evidence>
<dbReference type="NCBIfam" id="TIGR02276">
    <property type="entry name" value="beta_rpt_yvtn"/>
    <property type="match status" value="1"/>
</dbReference>
<comment type="caution">
    <text evidence="1">The sequence shown here is derived from an EMBL/GenBank/DDBJ whole genome shotgun (WGS) entry which is preliminary data.</text>
</comment>
<dbReference type="PROSITE" id="PS51257">
    <property type="entry name" value="PROKAR_LIPOPROTEIN"/>
    <property type="match status" value="1"/>
</dbReference>
<name>A0A932AAK3_9BACT</name>
<dbReference type="SUPFAM" id="SSF50974">
    <property type="entry name" value="Nitrous oxide reductase, N-terminal domain"/>
    <property type="match status" value="1"/>
</dbReference>
<proteinExistence type="predicted"/>
<dbReference type="EMBL" id="JACPNR010000009">
    <property type="protein sequence ID" value="MBI2678699.1"/>
    <property type="molecule type" value="Genomic_DNA"/>
</dbReference>
<dbReference type="InterPro" id="IPR051200">
    <property type="entry name" value="Host-pathogen_enzymatic-act"/>
</dbReference>
<dbReference type="Proteomes" id="UP000779809">
    <property type="component" value="Unassembled WGS sequence"/>
</dbReference>
<dbReference type="InterPro" id="IPR015943">
    <property type="entry name" value="WD40/YVTN_repeat-like_dom_sf"/>
</dbReference>
<dbReference type="AlphaFoldDB" id="A0A932AAK3"/>
<organism evidence="1 2">
    <name type="scientific">Candidatus Korobacter versatilis</name>
    <dbReference type="NCBI Taxonomy" id="658062"/>
    <lineage>
        <taxon>Bacteria</taxon>
        <taxon>Pseudomonadati</taxon>
        <taxon>Acidobacteriota</taxon>
        <taxon>Terriglobia</taxon>
        <taxon>Terriglobales</taxon>
        <taxon>Candidatus Korobacteraceae</taxon>
        <taxon>Candidatus Korobacter</taxon>
    </lineage>
</organism>
<sequence>MRRRSTGSTAIILLTLFAIGCGQTYRPVATAIPEPGGDPNNLRHAIVVNQNPGAALPACVAGPCQGSATSVDTTGDTNVGNVVAGVGPVHAGFVTSLRTYVANRGDNSVTRFLTSSPFTSPVTIAMPAGCSPDFVASRNTGTAYVACPGINRIAVLNAALDSIVTTATVGSNPRRLTESLNGNKVFALNYNGGSVSVMSTLDNVVTNTVAVGGNPVWSDLNQDGSLLFVTNEAGYVSVIDTVTEALAATPTPVPVNQITLTGASVPGFTTFDPTKRRLYVVDSPGGKVFVIDAVSTSPNFMTVIATIPVGSNPTSITALRNGAKAYVSNCGSNSVSVIDTTSLTVVNTIPTGTCPIWLTSPTDSSRVIVGVQGSGVTTDPNGIVTAGGLNFADPPRILTINTQTDSVLVMLKPPQQNPTCDPVAAANNYCALQVPTFVTMAP</sequence>
<gene>
    <name evidence="1" type="ORF">HYX28_07935</name>
</gene>
<evidence type="ECO:0000313" key="2">
    <source>
        <dbReference type="Proteomes" id="UP000779809"/>
    </source>
</evidence>
<dbReference type="PANTHER" id="PTHR47197:SF3">
    <property type="entry name" value="DIHYDRO-HEME D1 DEHYDROGENASE"/>
    <property type="match status" value="1"/>
</dbReference>
<dbReference type="InterPro" id="IPR011964">
    <property type="entry name" value="YVTN_b-propeller_repeat"/>
</dbReference>
<accession>A0A932AAK3</accession>
<protein>
    <submittedName>
        <fullName evidence="1">YncE family protein</fullName>
    </submittedName>
</protein>